<dbReference type="RefSeq" id="WP_151843731.1">
    <property type="nucleotide sequence ID" value="NZ_WBZJ01000001.1"/>
</dbReference>
<dbReference type="InterPro" id="IPR044857">
    <property type="entry name" value="T7SS_EccB_R1"/>
</dbReference>
<feature type="transmembrane region" description="Helical" evidence="1">
    <location>
        <begin position="40"/>
        <end position="61"/>
    </location>
</feature>
<dbReference type="InterPro" id="IPR007795">
    <property type="entry name" value="T7SS_EccB"/>
</dbReference>
<evidence type="ECO:0000313" key="3">
    <source>
        <dbReference type="Proteomes" id="UP000436181"/>
    </source>
</evidence>
<organism evidence="2 3">
    <name type="scientific">Corynebacterium zhongnanshanii</name>
    <dbReference type="NCBI Taxonomy" id="2768834"/>
    <lineage>
        <taxon>Bacteria</taxon>
        <taxon>Bacillati</taxon>
        <taxon>Actinomycetota</taxon>
        <taxon>Actinomycetes</taxon>
        <taxon>Mycobacteriales</taxon>
        <taxon>Corynebacteriaceae</taxon>
        <taxon>Corynebacterium</taxon>
    </lineage>
</organism>
<keyword evidence="1" id="KW-0472">Membrane</keyword>
<reference evidence="2 3" key="1">
    <citation type="submission" date="2019-10" db="EMBL/GenBank/DDBJ databases">
        <title>Corynebacterium sp novel species isolated from the respiratory tract of Marmot.</title>
        <authorList>
            <person name="Zhang G."/>
        </authorList>
    </citation>
    <scope>NUCLEOTIDE SEQUENCE [LARGE SCALE GENOMIC DNA]</scope>
    <source>
        <strain evidence="2 3">336</strain>
    </source>
</reference>
<protein>
    <submittedName>
        <fullName evidence="2">Type VII secretion protein EccB</fullName>
    </submittedName>
</protein>
<dbReference type="Proteomes" id="UP000436181">
    <property type="component" value="Unassembled WGS sequence"/>
</dbReference>
<evidence type="ECO:0000256" key="1">
    <source>
        <dbReference type="SAM" id="Phobius"/>
    </source>
</evidence>
<dbReference type="PANTHER" id="PTHR40765">
    <property type="entry name" value="ESX-2 SECRETION SYSTEM ATPASE ECCB2"/>
    <property type="match status" value="1"/>
</dbReference>
<proteinExistence type="predicted"/>
<keyword evidence="3" id="KW-1185">Reference proteome</keyword>
<dbReference type="Gene3D" id="3.30.2390.20">
    <property type="entry name" value="Type VII secretion system EccB, repeat 1 domain"/>
    <property type="match status" value="1"/>
</dbReference>
<comment type="caution">
    <text evidence="2">The sequence shown here is derived from an EMBL/GenBank/DDBJ whole genome shotgun (WGS) entry which is preliminary data.</text>
</comment>
<gene>
    <name evidence="2" type="ORF">F8377_01530</name>
</gene>
<dbReference type="EMBL" id="WBZJ01000001">
    <property type="protein sequence ID" value="KAB3522879.1"/>
    <property type="molecule type" value="Genomic_DNA"/>
</dbReference>
<keyword evidence="1" id="KW-1133">Transmembrane helix</keyword>
<keyword evidence="1" id="KW-0812">Transmembrane</keyword>
<sequence length="415" mass="42889">MRTTGIQVSGFGFLLRRLELALVIGDARMAHDPLRNQRRALAVGLLMSLLIAGGAVMLGLLKPKPTLDGDLVADEFGGLHVRLGETYHPITNVASARLVLGAPVDATKSTADQLASAPHGAPMGVGHVPGLDQAEKSSWFLCSGQGELVSVHAIPEAEAHEHTRRVAVATAGQEFWLLNGQSRTLVDPSAARALGVDTVAVNQGFLKQYDLKDPSLLPQGPTGLPAPFDEAGVLLNAGGRVFMTAPGGVAELKGAQRAYAEGLSAAPPRAVALADVVAQPGADVWPFVPREDVRASDWASAPYDSSSLPCAGRQGTAVLPAPEGAAADSGFVGPRGTSPVVTERGLFLIDDAGLRYSVGTSEELSALGFKDPVGVPWRTIAGLTDAGLLSGTTARQTISAMTTSESSTAKDTGTM</sequence>
<name>A0ABQ6VF73_9CORY</name>
<evidence type="ECO:0000313" key="2">
    <source>
        <dbReference type="EMBL" id="KAB3522879.1"/>
    </source>
</evidence>
<accession>A0ABQ6VF73</accession>
<dbReference type="Pfam" id="PF05108">
    <property type="entry name" value="T7SS_ESX1_EccB"/>
    <property type="match status" value="2"/>
</dbReference>
<dbReference type="PANTHER" id="PTHR40765:SF2">
    <property type="entry name" value="ESX-2 SECRETION SYSTEM ATPASE ECCB2"/>
    <property type="match status" value="1"/>
</dbReference>